<proteinExistence type="predicted"/>
<dbReference type="AlphaFoldDB" id="R2QF35"/>
<keyword evidence="3" id="KW-1185">Reference proteome</keyword>
<dbReference type="PANTHER" id="PTHR21666">
    <property type="entry name" value="PEPTIDASE-RELATED"/>
    <property type="match status" value="1"/>
</dbReference>
<dbReference type="PANTHER" id="PTHR21666:SF270">
    <property type="entry name" value="MUREIN HYDROLASE ACTIVATOR ENVC"/>
    <property type="match status" value="1"/>
</dbReference>
<name>R2QF35_9ENTE</name>
<dbReference type="STRING" id="160454.RV10_GL000617"/>
<dbReference type="PATRIC" id="fig|1158607.3.peg.2518"/>
<dbReference type="InterPro" id="IPR050570">
    <property type="entry name" value="Cell_wall_metabolism_enzyme"/>
</dbReference>
<feature type="domain" description="M23ase beta-sheet core" evidence="1">
    <location>
        <begin position="81"/>
        <end position="191"/>
    </location>
</feature>
<gene>
    <name evidence="2" type="ORF">UAU_02539</name>
</gene>
<accession>R2QF35</accession>
<evidence type="ECO:0000313" key="2">
    <source>
        <dbReference type="EMBL" id="EOH93843.1"/>
    </source>
</evidence>
<evidence type="ECO:0000259" key="1">
    <source>
        <dbReference type="Pfam" id="PF01551"/>
    </source>
</evidence>
<dbReference type="RefSeq" id="WP_010757529.1">
    <property type="nucleotide sequence ID" value="NZ_ASWD01000001.1"/>
</dbReference>
<reference evidence="2 3" key="1">
    <citation type="submission" date="2013-02" db="EMBL/GenBank/DDBJ databases">
        <title>The Genome Sequence of Enterococcus pallens BAA-351.</title>
        <authorList>
            <consortium name="The Broad Institute Genome Sequencing Platform"/>
            <consortium name="The Broad Institute Genome Sequencing Center for Infectious Disease"/>
            <person name="Earl A.M."/>
            <person name="Gilmore M.S."/>
            <person name="Lebreton F."/>
            <person name="Walker B."/>
            <person name="Young S.K."/>
            <person name="Zeng Q."/>
            <person name="Gargeya S."/>
            <person name="Fitzgerald M."/>
            <person name="Haas B."/>
            <person name="Abouelleil A."/>
            <person name="Alvarado L."/>
            <person name="Arachchi H.M."/>
            <person name="Berlin A.M."/>
            <person name="Chapman S.B."/>
            <person name="Dewar J."/>
            <person name="Goldberg J."/>
            <person name="Griggs A."/>
            <person name="Gujja S."/>
            <person name="Hansen M."/>
            <person name="Howarth C."/>
            <person name="Imamovic A."/>
            <person name="Larimer J."/>
            <person name="McCowan C."/>
            <person name="Murphy C."/>
            <person name="Neiman D."/>
            <person name="Pearson M."/>
            <person name="Priest M."/>
            <person name="Roberts A."/>
            <person name="Saif S."/>
            <person name="Shea T."/>
            <person name="Sisk P."/>
            <person name="Sykes S."/>
            <person name="Wortman J."/>
            <person name="Nusbaum C."/>
            <person name="Birren B."/>
        </authorList>
    </citation>
    <scope>NUCLEOTIDE SEQUENCE [LARGE SCALE GENOMIC DNA]</scope>
    <source>
        <strain evidence="2 3">ATCC BAA-351</strain>
    </source>
</reference>
<dbReference type="eggNOG" id="COG0739">
    <property type="taxonomic scope" value="Bacteria"/>
</dbReference>
<dbReference type="HOGENOM" id="CLU_075482_2_0_9"/>
<comment type="caution">
    <text evidence="2">The sequence shown here is derived from an EMBL/GenBank/DDBJ whole genome shotgun (WGS) entry which is preliminary data.</text>
</comment>
<dbReference type="EMBL" id="AJAQ01000016">
    <property type="protein sequence ID" value="EOH93843.1"/>
    <property type="molecule type" value="Genomic_DNA"/>
</dbReference>
<dbReference type="InterPro" id="IPR011055">
    <property type="entry name" value="Dup_hybrid_motif"/>
</dbReference>
<dbReference type="GO" id="GO:0004222">
    <property type="term" value="F:metalloendopeptidase activity"/>
    <property type="evidence" value="ECO:0007669"/>
    <property type="project" value="TreeGrafter"/>
</dbReference>
<evidence type="ECO:0000313" key="3">
    <source>
        <dbReference type="Proteomes" id="UP000013782"/>
    </source>
</evidence>
<dbReference type="SUPFAM" id="SSF51261">
    <property type="entry name" value="Duplicated hybrid motif"/>
    <property type="match status" value="1"/>
</dbReference>
<dbReference type="Proteomes" id="UP000013782">
    <property type="component" value="Unassembled WGS sequence"/>
</dbReference>
<dbReference type="CDD" id="cd12797">
    <property type="entry name" value="M23_peptidase"/>
    <property type="match status" value="1"/>
</dbReference>
<dbReference type="Pfam" id="PF01551">
    <property type="entry name" value="Peptidase_M23"/>
    <property type="match status" value="1"/>
</dbReference>
<dbReference type="Gene3D" id="2.70.70.10">
    <property type="entry name" value="Glucose Permease (Domain IIA)"/>
    <property type="match status" value="1"/>
</dbReference>
<sequence length="232" mass="26362">MQNAEMPEPIIVEFPLRGEWQSPNTPGTKIPSHGTDRLGTRYAYDFIQVDWKRCGWPAYRSSLPKYLISGLPISDYYCWGQEIYAPFSGEVVLAEDHYPERTHTNLRTDLLNAYKNAHHFDPAVDDARAVAGNYVIIKQTENIYAALCHLQTDSVKVVAGQQVKKGQLIGHVGHSGNSFGPHLHFQLMDSSDIVQAKGLPCAFKQYERYQDGKWQRVINGIPTVKDRIRFLE</sequence>
<dbReference type="InterPro" id="IPR016047">
    <property type="entry name" value="M23ase_b-sheet_dom"/>
</dbReference>
<protein>
    <recommendedName>
        <fullName evidence="1">M23ase beta-sheet core domain-containing protein</fullName>
    </recommendedName>
</protein>
<organism evidence="2 3">
    <name type="scientific">Enterococcus pallens ATCC BAA-351</name>
    <dbReference type="NCBI Taxonomy" id="1158607"/>
    <lineage>
        <taxon>Bacteria</taxon>
        <taxon>Bacillati</taxon>
        <taxon>Bacillota</taxon>
        <taxon>Bacilli</taxon>
        <taxon>Lactobacillales</taxon>
        <taxon>Enterococcaceae</taxon>
        <taxon>Enterococcus</taxon>
    </lineage>
</organism>